<proteinExistence type="predicted"/>
<dbReference type="Proteomes" id="UP001497525">
    <property type="component" value="Unassembled WGS sequence"/>
</dbReference>
<name>A0AAV2TQI5_CALDB</name>
<accession>A0AAV2TQI5</accession>
<protein>
    <submittedName>
        <fullName evidence="2">Uncharacterized protein</fullName>
    </submittedName>
</protein>
<dbReference type="EMBL" id="CAXLJL010000489">
    <property type="protein sequence ID" value="CAL5138266.1"/>
    <property type="molecule type" value="Genomic_DNA"/>
</dbReference>
<sequence>MSQKAPQITIEHDPEDDRGQKPGSGQMSVEDELTKIKKIVEELEKPELKPFIAKDEEEELSRCKPIVDATDPNEPEFKRKFKRSKKLVKAIQKRVAEHKFAVSSLQNLITALKTVVDNFDRGRYKYIKPAVKSCLKIQWENTDAWLKKALAEPIQAGEAKKELEQRTEEYELMKQQLYTLFDIAVKKLEEDLSKHGKIGLGLEEGYEGRSRSLLGQQNSKISNSSRSSSSRSGSRSKSPRHGSRQGRSILWRGRINKGCSPSRSFEPPYSWSVGSKDLHPPGSRDQSDHRH</sequence>
<evidence type="ECO:0000313" key="2">
    <source>
        <dbReference type="EMBL" id="CAL5138266.1"/>
    </source>
</evidence>
<feature type="region of interest" description="Disordered" evidence="1">
    <location>
        <begin position="213"/>
        <end position="291"/>
    </location>
</feature>
<reference evidence="2" key="1">
    <citation type="submission" date="2024-06" db="EMBL/GenBank/DDBJ databases">
        <authorList>
            <person name="Liu X."/>
            <person name="Lenzi L."/>
            <person name="Haldenby T S."/>
            <person name="Uol C."/>
        </authorList>
    </citation>
    <scope>NUCLEOTIDE SEQUENCE</scope>
</reference>
<gene>
    <name evidence="2" type="ORF">CDAUBV1_LOCUS12870</name>
</gene>
<feature type="compositionally biased region" description="Basic and acidic residues" evidence="1">
    <location>
        <begin position="10"/>
        <end position="20"/>
    </location>
</feature>
<organism evidence="2 3">
    <name type="scientific">Calicophoron daubneyi</name>
    <name type="common">Rumen fluke</name>
    <name type="synonym">Paramphistomum daubneyi</name>
    <dbReference type="NCBI Taxonomy" id="300641"/>
    <lineage>
        <taxon>Eukaryota</taxon>
        <taxon>Metazoa</taxon>
        <taxon>Spiralia</taxon>
        <taxon>Lophotrochozoa</taxon>
        <taxon>Platyhelminthes</taxon>
        <taxon>Trematoda</taxon>
        <taxon>Digenea</taxon>
        <taxon>Plagiorchiida</taxon>
        <taxon>Pronocephalata</taxon>
        <taxon>Paramphistomoidea</taxon>
        <taxon>Paramphistomidae</taxon>
        <taxon>Calicophoron</taxon>
    </lineage>
</organism>
<feature type="compositionally biased region" description="Low complexity" evidence="1">
    <location>
        <begin position="218"/>
        <end position="236"/>
    </location>
</feature>
<dbReference type="AlphaFoldDB" id="A0AAV2TQI5"/>
<comment type="caution">
    <text evidence="2">The sequence shown here is derived from an EMBL/GenBank/DDBJ whole genome shotgun (WGS) entry which is preliminary data.</text>
</comment>
<evidence type="ECO:0000256" key="1">
    <source>
        <dbReference type="SAM" id="MobiDB-lite"/>
    </source>
</evidence>
<feature type="region of interest" description="Disordered" evidence="1">
    <location>
        <begin position="1"/>
        <end position="31"/>
    </location>
</feature>
<evidence type="ECO:0000313" key="3">
    <source>
        <dbReference type="Proteomes" id="UP001497525"/>
    </source>
</evidence>